<evidence type="ECO:0000259" key="7">
    <source>
        <dbReference type="SMART" id="SM00363"/>
    </source>
</evidence>
<keyword evidence="9" id="KW-1185">Reference proteome</keyword>
<organism evidence="8 9">
    <name type="scientific">Succiniclasticum ruminis</name>
    <dbReference type="NCBI Taxonomy" id="40841"/>
    <lineage>
        <taxon>Bacteria</taxon>
        <taxon>Bacillati</taxon>
        <taxon>Bacillota</taxon>
        <taxon>Negativicutes</taxon>
        <taxon>Acidaminococcales</taxon>
        <taxon>Acidaminococcaceae</taxon>
        <taxon>Succiniclasticum</taxon>
    </lineage>
</organism>
<dbReference type="OrthoDB" id="9807213at2"/>
<dbReference type="GO" id="GO:0005829">
    <property type="term" value="C:cytosol"/>
    <property type="evidence" value="ECO:0007669"/>
    <property type="project" value="UniProtKB-ARBA"/>
</dbReference>
<feature type="compositionally biased region" description="Basic and acidic residues" evidence="6">
    <location>
        <begin position="275"/>
        <end position="284"/>
    </location>
</feature>
<dbReference type="Gene3D" id="3.10.290.10">
    <property type="entry name" value="RNA-binding S4 domain"/>
    <property type="match status" value="1"/>
</dbReference>
<evidence type="ECO:0000256" key="1">
    <source>
        <dbReference type="ARBA" id="ARBA00008348"/>
    </source>
</evidence>
<keyword evidence="2 4" id="KW-0694">RNA-binding</keyword>
<dbReference type="GO" id="GO:0120159">
    <property type="term" value="F:rRNA pseudouridine synthase activity"/>
    <property type="evidence" value="ECO:0007669"/>
    <property type="project" value="UniProtKB-ARBA"/>
</dbReference>
<feature type="compositionally biased region" description="Basic and acidic residues" evidence="6">
    <location>
        <begin position="244"/>
        <end position="267"/>
    </location>
</feature>
<dbReference type="SUPFAM" id="SSF55120">
    <property type="entry name" value="Pseudouridine synthase"/>
    <property type="match status" value="1"/>
</dbReference>
<proteinExistence type="inferred from homology"/>
<dbReference type="SMART" id="SM00363">
    <property type="entry name" value="S4"/>
    <property type="match status" value="1"/>
</dbReference>
<dbReference type="InterPro" id="IPR000748">
    <property type="entry name" value="PsdUridine_synth_RsuA/RluB/E/F"/>
</dbReference>
<dbReference type="CDD" id="cd02870">
    <property type="entry name" value="PseudoU_synth_RsuA_like"/>
    <property type="match status" value="1"/>
</dbReference>
<dbReference type="InterPro" id="IPR036986">
    <property type="entry name" value="S4_RNA-bd_sf"/>
</dbReference>
<accession>A0A1G6MD22</accession>
<name>A0A1G6MD22_9FIRM</name>
<sequence length="311" mass="35355">MEERLQKVLAQAGVASRREAEGYILAGRVKVNGKVVKELGTKVGPDAFIMVDGHPIHRERKTYLLFYKPRGVVTTMKDPEGRKTVADYVKDIPQRVYPVGRLDYNTEGLLLLTNDGELAQALTHPSHEVDKTYEVTVPGIVPQEKLDLLRVGVKLEDGMTAPAVVVLTGYDYEKNLTHFTVTIHEGRNRQVRRMCDAIGFPVRYLRRVMMGTLTLDGLRRGDCRELFHEEIEELRAACGLKRNPEGKAERAVERKPERRTEGQSARKPEHRTKRRAEEKPEYKGTARTKRTAGLRANRENAAKPNYKKKES</sequence>
<feature type="compositionally biased region" description="Basic and acidic residues" evidence="6">
    <location>
        <begin position="296"/>
        <end position="311"/>
    </location>
</feature>
<evidence type="ECO:0000256" key="6">
    <source>
        <dbReference type="SAM" id="MobiDB-lite"/>
    </source>
</evidence>
<dbReference type="InterPro" id="IPR018496">
    <property type="entry name" value="PsdUridine_synth_RsuA/RluB_CS"/>
</dbReference>
<evidence type="ECO:0000256" key="2">
    <source>
        <dbReference type="ARBA" id="ARBA00022884"/>
    </source>
</evidence>
<dbReference type="PROSITE" id="PS01149">
    <property type="entry name" value="PSI_RSU"/>
    <property type="match status" value="1"/>
</dbReference>
<dbReference type="SUPFAM" id="SSF55174">
    <property type="entry name" value="Alpha-L RNA-binding motif"/>
    <property type="match status" value="1"/>
</dbReference>
<dbReference type="Gene3D" id="3.30.70.580">
    <property type="entry name" value="Pseudouridine synthase I, catalytic domain, N-terminal subdomain"/>
    <property type="match status" value="1"/>
</dbReference>
<feature type="domain" description="RNA-binding S4" evidence="7">
    <location>
        <begin position="3"/>
        <end position="66"/>
    </location>
</feature>
<protein>
    <recommendedName>
        <fullName evidence="5">Pseudouridine synthase</fullName>
        <ecNumber evidence="5">5.4.99.-</ecNumber>
    </recommendedName>
</protein>
<evidence type="ECO:0000313" key="9">
    <source>
        <dbReference type="Proteomes" id="UP000198943"/>
    </source>
</evidence>
<dbReference type="InterPro" id="IPR020103">
    <property type="entry name" value="PsdUridine_synth_cat_dom_sf"/>
</dbReference>
<dbReference type="InterPro" id="IPR042092">
    <property type="entry name" value="PsdUridine_s_RsuA/RluB/E/F_cat"/>
</dbReference>
<dbReference type="EMBL" id="FMYW01000009">
    <property type="protein sequence ID" value="SDC53341.1"/>
    <property type="molecule type" value="Genomic_DNA"/>
</dbReference>
<evidence type="ECO:0000256" key="5">
    <source>
        <dbReference type="RuleBase" id="RU003887"/>
    </source>
</evidence>
<dbReference type="Proteomes" id="UP000198943">
    <property type="component" value="Unassembled WGS sequence"/>
</dbReference>
<dbReference type="NCBIfam" id="TIGR00093">
    <property type="entry name" value="pseudouridine synthase"/>
    <property type="match status" value="1"/>
</dbReference>
<keyword evidence="3 5" id="KW-0413">Isomerase</keyword>
<dbReference type="AlphaFoldDB" id="A0A1G6MD22"/>
<dbReference type="Gene3D" id="3.30.70.1560">
    <property type="entry name" value="Alpha-L RNA-binding motif"/>
    <property type="match status" value="1"/>
</dbReference>
<dbReference type="FunFam" id="3.10.290.10:FF:000003">
    <property type="entry name" value="Pseudouridine synthase"/>
    <property type="match status" value="1"/>
</dbReference>
<dbReference type="PANTHER" id="PTHR47683">
    <property type="entry name" value="PSEUDOURIDINE SYNTHASE FAMILY PROTEIN-RELATED"/>
    <property type="match status" value="1"/>
</dbReference>
<dbReference type="InterPro" id="IPR020094">
    <property type="entry name" value="TruA/RsuA/RluB/E/F_N"/>
</dbReference>
<dbReference type="PANTHER" id="PTHR47683:SF2">
    <property type="entry name" value="RNA-BINDING S4 DOMAIN-CONTAINING PROTEIN"/>
    <property type="match status" value="1"/>
</dbReference>
<dbReference type="GO" id="GO:0000455">
    <property type="term" value="P:enzyme-directed rRNA pseudouridine synthesis"/>
    <property type="evidence" value="ECO:0007669"/>
    <property type="project" value="UniProtKB-ARBA"/>
</dbReference>
<feature type="region of interest" description="Disordered" evidence="6">
    <location>
        <begin position="244"/>
        <end position="311"/>
    </location>
</feature>
<dbReference type="GO" id="GO:0003723">
    <property type="term" value="F:RNA binding"/>
    <property type="evidence" value="ECO:0007669"/>
    <property type="project" value="UniProtKB-KW"/>
</dbReference>
<dbReference type="FunFam" id="3.30.70.1560:FF:000001">
    <property type="entry name" value="Pseudouridine synthase"/>
    <property type="match status" value="1"/>
</dbReference>
<evidence type="ECO:0000256" key="3">
    <source>
        <dbReference type="ARBA" id="ARBA00023235"/>
    </source>
</evidence>
<evidence type="ECO:0000256" key="4">
    <source>
        <dbReference type="PROSITE-ProRule" id="PRU00182"/>
    </source>
</evidence>
<dbReference type="Pfam" id="PF01479">
    <property type="entry name" value="S4"/>
    <property type="match status" value="1"/>
</dbReference>
<dbReference type="InterPro" id="IPR006145">
    <property type="entry name" value="PsdUridine_synth_RsuA/RluA"/>
</dbReference>
<dbReference type="InterPro" id="IPR002942">
    <property type="entry name" value="S4_RNA-bd"/>
</dbReference>
<dbReference type="CDD" id="cd00165">
    <property type="entry name" value="S4"/>
    <property type="match status" value="1"/>
</dbReference>
<comment type="similarity">
    <text evidence="1 5">Belongs to the pseudouridine synthase RsuA family.</text>
</comment>
<evidence type="ECO:0000313" key="8">
    <source>
        <dbReference type="EMBL" id="SDC53341.1"/>
    </source>
</evidence>
<dbReference type="PROSITE" id="PS50889">
    <property type="entry name" value="S4"/>
    <property type="match status" value="1"/>
</dbReference>
<gene>
    <name evidence="8" type="ORF">SAMN04487864_10963</name>
</gene>
<dbReference type="EC" id="5.4.99.-" evidence="5"/>
<dbReference type="Pfam" id="PF00849">
    <property type="entry name" value="PseudoU_synth_2"/>
    <property type="match status" value="1"/>
</dbReference>
<reference evidence="9" key="1">
    <citation type="submission" date="2016-10" db="EMBL/GenBank/DDBJ databases">
        <authorList>
            <person name="Varghese N."/>
            <person name="Submissions S."/>
        </authorList>
    </citation>
    <scope>NUCLEOTIDE SEQUENCE [LARGE SCALE GENOMIC DNA]</scope>
    <source>
        <strain evidence="9">DSM 11005</strain>
    </source>
</reference>
<dbReference type="InterPro" id="IPR050343">
    <property type="entry name" value="RsuA_PseudoU_synthase"/>
</dbReference>